<keyword evidence="10" id="KW-0902">Two-component regulatory system</keyword>
<evidence type="ECO:0000256" key="9">
    <source>
        <dbReference type="ARBA" id="ARBA00022989"/>
    </source>
</evidence>
<dbReference type="SUPFAM" id="SSF47384">
    <property type="entry name" value="Homodimeric domain of signal transducing histidine kinase"/>
    <property type="match status" value="1"/>
</dbReference>
<dbReference type="GO" id="GO:0000155">
    <property type="term" value="F:phosphorelay sensor kinase activity"/>
    <property type="evidence" value="ECO:0007669"/>
    <property type="project" value="InterPro"/>
</dbReference>
<evidence type="ECO:0000259" key="14">
    <source>
        <dbReference type="PROSITE" id="PS50885"/>
    </source>
</evidence>
<dbReference type="InterPro" id="IPR036097">
    <property type="entry name" value="HisK_dim/P_sf"/>
</dbReference>
<proteinExistence type="predicted"/>
<evidence type="ECO:0000256" key="6">
    <source>
        <dbReference type="ARBA" id="ARBA00022679"/>
    </source>
</evidence>
<evidence type="ECO:0000313" key="15">
    <source>
        <dbReference type="EMBL" id="QTR04386.1"/>
    </source>
</evidence>
<dbReference type="PRINTS" id="PR00344">
    <property type="entry name" value="BCTRLSENSOR"/>
</dbReference>
<dbReference type="Proteomes" id="UP000671828">
    <property type="component" value="Chromosome"/>
</dbReference>
<keyword evidence="7 12" id="KW-0812">Transmembrane</keyword>
<gene>
    <name evidence="15" type="ORF">J7S33_05640</name>
</gene>
<comment type="catalytic activity">
    <reaction evidence="1">
        <text>ATP + protein L-histidine = ADP + protein N-phospho-L-histidine.</text>
        <dbReference type="EC" id="2.7.13.3"/>
    </reaction>
</comment>
<keyword evidence="9 12" id="KW-1133">Transmembrane helix</keyword>
<dbReference type="InterPro" id="IPR004358">
    <property type="entry name" value="Sig_transdc_His_kin-like_C"/>
</dbReference>
<keyword evidence="5" id="KW-0597">Phosphoprotein</keyword>
<reference evidence="15" key="1">
    <citation type="submission" date="2021-04" db="EMBL/GenBank/DDBJ databases">
        <title>Saccharothrix algeriensis WGS.</title>
        <authorList>
            <person name="Stuskova K."/>
            <person name="Hakalova E."/>
            <person name="Tebbal A.B."/>
            <person name="Eichmeier A."/>
        </authorList>
    </citation>
    <scope>NUCLEOTIDE SEQUENCE</scope>
    <source>
        <strain evidence="15">NRRL B-24137</strain>
    </source>
</reference>
<feature type="transmembrane region" description="Helical" evidence="12">
    <location>
        <begin position="168"/>
        <end position="189"/>
    </location>
</feature>
<evidence type="ECO:0000256" key="4">
    <source>
        <dbReference type="ARBA" id="ARBA00012438"/>
    </source>
</evidence>
<dbReference type="Pfam" id="PF00672">
    <property type="entry name" value="HAMP"/>
    <property type="match status" value="1"/>
</dbReference>
<dbReference type="CDD" id="cd06225">
    <property type="entry name" value="HAMP"/>
    <property type="match status" value="1"/>
</dbReference>
<keyword evidence="11 12" id="KW-0472">Membrane</keyword>
<dbReference type="EMBL" id="CP072788">
    <property type="protein sequence ID" value="QTR04386.1"/>
    <property type="molecule type" value="Genomic_DNA"/>
</dbReference>
<keyword evidence="6" id="KW-0808">Transferase</keyword>
<evidence type="ECO:0000256" key="12">
    <source>
        <dbReference type="SAM" id="Phobius"/>
    </source>
</evidence>
<evidence type="ECO:0000256" key="10">
    <source>
        <dbReference type="ARBA" id="ARBA00023012"/>
    </source>
</evidence>
<sequence>MSSSPHPRRWSLRTRLIVEQVVLIALVCAAIGVVSVFALREFLVDRVDRQLVETTEQVVRSVPPMRAAPPRNPLDRPGFGAGTLVVLIRPDGIDGARVRSTGDGPEDLPVGELSALGSVPPDGRPRTVLVSDGLGDYRVIAVRVPGGTVVVTGLSLGEADDTVLRTGFIVGGVALAGLIAVSLAGALIIRRALRPLERVAATAGRVAELPLHQGKVALAERVPEQDTDPDTEVGQVGQALNRMLDHVGSALDARYASETRVRQFVADASHELRTPLAAIRGYAELTRRSADEVPPQVGHALRRVESEAVRMTSLVEDLLLLARLDAGRPPARDPVDLSLAVVDGVSDARIAGPDHDWRLELPPEPVVVRGDGHKLQQVLANLLSNARTHTPPGTTVTTALRPTGGGVELTVADDGPGIPAGLQPEVFERFARGDTSRSRAAGSTGLGLAIVAAVVAAHGGEVSVDSRPGPTVFTVRLPG</sequence>
<dbReference type="SMART" id="SM00304">
    <property type="entry name" value="HAMP"/>
    <property type="match status" value="1"/>
</dbReference>
<evidence type="ECO:0000256" key="8">
    <source>
        <dbReference type="ARBA" id="ARBA00022777"/>
    </source>
</evidence>
<evidence type="ECO:0000313" key="16">
    <source>
        <dbReference type="Proteomes" id="UP000671828"/>
    </source>
</evidence>
<evidence type="ECO:0000259" key="13">
    <source>
        <dbReference type="PROSITE" id="PS50109"/>
    </source>
</evidence>
<dbReference type="InterPro" id="IPR005467">
    <property type="entry name" value="His_kinase_dom"/>
</dbReference>
<dbReference type="Gene3D" id="6.10.340.10">
    <property type="match status" value="1"/>
</dbReference>
<dbReference type="InterPro" id="IPR003660">
    <property type="entry name" value="HAMP_dom"/>
</dbReference>
<accession>A0A8T8I0V7</accession>
<dbReference type="SUPFAM" id="SSF55874">
    <property type="entry name" value="ATPase domain of HSP90 chaperone/DNA topoisomerase II/histidine kinase"/>
    <property type="match status" value="1"/>
</dbReference>
<evidence type="ECO:0000256" key="1">
    <source>
        <dbReference type="ARBA" id="ARBA00000085"/>
    </source>
</evidence>
<dbReference type="Pfam" id="PF00512">
    <property type="entry name" value="HisKA"/>
    <property type="match status" value="1"/>
</dbReference>
<dbReference type="CDD" id="cd00075">
    <property type="entry name" value="HATPase"/>
    <property type="match status" value="1"/>
</dbReference>
<dbReference type="InterPro" id="IPR003594">
    <property type="entry name" value="HATPase_dom"/>
</dbReference>
<dbReference type="PANTHER" id="PTHR45436:SF5">
    <property type="entry name" value="SENSOR HISTIDINE KINASE TRCS"/>
    <property type="match status" value="1"/>
</dbReference>
<dbReference type="AlphaFoldDB" id="A0A8T8I0V7"/>
<feature type="transmembrane region" description="Helical" evidence="12">
    <location>
        <begin position="21"/>
        <end position="39"/>
    </location>
</feature>
<organism evidence="15 16">
    <name type="scientific">Saccharothrix algeriensis</name>
    <dbReference type="NCBI Taxonomy" id="173560"/>
    <lineage>
        <taxon>Bacteria</taxon>
        <taxon>Bacillati</taxon>
        <taxon>Actinomycetota</taxon>
        <taxon>Actinomycetes</taxon>
        <taxon>Pseudonocardiales</taxon>
        <taxon>Pseudonocardiaceae</taxon>
        <taxon>Saccharothrix</taxon>
    </lineage>
</organism>
<protein>
    <recommendedName>
        <fullName evidence="4">histidine kinase</fullName>
        <ecNumber evidence="4">2.7.13.3</ecNumber>
    </recommendedName>
</protein>
<dbReference type="Pfam" id="PF02518">
    <property type="entry name" value="HATPase_c"/>
    <property type="match status" value="1"/>
</dbReference>
<evidence type="ECO:0000256" key="5">
    <source>
        <dbReference type="ARBA" id="ARBA00022553"/>
    </source>
</evidence>
<comment type="subcellular location">
    <subcellularLocation>
        <location evidence="3">Cell membrane</location>
    </subcellularLocation>
</comment>
<evidence type="ECO:0000256" key="11">
    <source>
        <dbReference type="ARBA" id="ARBA00023136"/>
    </source>
</evidence>
<dbReference type="FunFam" id="3.30.565.10:FF:000006">
    <property type="entry name" value="Sensor histidine kinase WalK"/>
    <property type="match status" value="1"/>
</dbReference>
<dbReference type="CDD" id="cd00082">
    <property type="entry name" value="HisKA"/>
    <property type="match status" value="1"/>
</dbReference>
<evidence type="ECO:0000256" key="2">
    <source>
        <dbReference type="ARBA" id="ARBA00001968"/>
    </source>
</evidence>
<dbReference type="Gene3D" id="3.30.565.10">
    <property type="entry name" value="Histidine kinase-like ATPase, C-terminal domain"/>
    <property type="match status" value="1"/>
</dbReference>
<name>A0A8T8I0V7_9PSEU</name>
<dbReference type="PROSITE" id="PS50109">
    <property type="entry name" value="HIS_KIN"/>
    <property type="match status" value="1"/>
</dbReference>
<dbReference type="EC" id="2.7.13.3" evidence="4"/>
<dbReference type="PROSITE" id="PS50885">
    <property type="entry name" value="HAMP"/>
    <property type="match status" value="1"/>
</dbReference>
<evidence type="ECO:0000256" key="3">
    <source>
        <dbReference type="ARBA" id="ARBA00004236"/>
    </source>
</evidence>
<dbReference type="GO" id="GO:0005886">
    <property type="term" value="C:plasma membrane"/>
    <property type="evidence" value="ECO:0007669"/>
    <property type="project" value="UniProtKB-SubCell"/>
</dbReference>
<dbReference type="GO" id="GO:0005509">
    <property type="term" value="F:calcium ion binding"/>
    <property type="evidence" value="ECO:0007669"/>
    <property type="project" value="UniProtKB-ARBA"/>
</dbReference>
<dbReference type="SMART" id="SM00388">
    <property type="entry name" value="HisKA"/>
    <property type="match status" value="1"/>
</dbReference>
<evidence type="ECO:0000256" key="7">
    <source>
        <dbReference type="ARBA" id="ARBA00022692"/>
    </source>
</evidence>
<dbReference type="InterPro" id="IPR003661">
    <property type="entry name" value="HisK_dim/P_dom"/>
</dbReference>
<feature type="domain" description="HAMP" evidence="14">
    <location>
        <begin position="190"/>
        <end position="252"/>
    </location>
</feature>
<dbReference type="PANTHER" id="PTHR45436">
    <property type="entry name" value="SENSOR HISTIDINE KINASE YKOH"/>
    <property type="match status" value="1"/>
</dbReference>
<dbReference type="Gene3D" id="1.10.287.130">
    <property type="match status" value="1"/>
</dbReference>
<dbReference type="SMART" id="SM00387">
    <property type="entry name" value="HATPase_c"/>
    <property type="match status" value="1"/>
</dbReference>
<keyword evidence="8 15" id="KW-0418">Kinase</keyword>
<feature type="domain" description="Histidine kinase" evidence="13">
    <location>
        <begin position="267"/>
        <end position="479"/>
    </location>
</feature>
<comment type="cofactor">
    <cofactor evidence="2">
        <name>a divalent metal cation</name>
        <dbReference type="ChEBI" id="CHEBI:60240"/>
    </cofactor>
</comment>
<dbReference type="FunFam" id="1.10.287.130:FF:000001">
    <property type="entry name" value="Two-component sensor histidine kinase"/>
    <property type="match status" value="1"/>
</dbReference>
<dbReference type="InterPro" id="IPR050428">
    <property type="entry name" value="TCS_sensor_his_kinase"/>
</dbReference>
<dbReference type="InterPro" id="IPR036890">
    <property type="entry name" value="HATPase_C_sf"/>
</dbReference>